<feature type="domain" description="PPM-type phosphatase" evidence="7">
    <location>
        <begin position="15"/>
        <end position="233"/>
    </location>
</feature>
<keyword evidence="5" id="KW-0812">Transmembrane</keyword>
<dbReference type="Gene3D" id="1.10.510.10">
    <property type="entry name" value="Transferase(Phosphotransferase) domain 1"/>
    <property type="match status" value="1"/>
</dbReference>
<dbReference type="Pfam" id="PF00069">
    <property type="entry name" value="Pkinase"/>
    <property type="match status" value="1"/>
</dbReference>
<feature type="transmembrane region" description="Helical" evidence="5">
    <location>
        <begin position="547"/>
        <end position="564"/>
    </location>
</feature>
<dbReference type="SUPFAM" id="SSF56112">
    <property type="entry name" value="Protein kinase-like (PK-like)"/>
    <property type="match status" value="1"/>
</dbReference>
<name>A0A4U1BNX8_9GAMM</name>
<keyword evidence="5" id="KW-1133">Transmembrane helix</keyword>
<dbReference type="SUPFAM" id="SSF81606">
    <property type="entry name" value="PP2C-like"/>
    <property type="match status" value="1"/>
</dbReference>
<dbReference type="RefSeq" id="WP_136864704.1">
    <property type="nucleotide sequence ID" value="NZ_SWCJ01000017.1"/>
</dbReference>
<dbReference type="PROSITE" id="PS51746">
    <property type="entry name" value="PPM_2"/>
    <property type="match status" value="1"/>
</dbReference>
<organism evidence="8 9">
    <name type="scientific">Ferrimonas aestuarii</name>
    <dbReference type="NCBI Taxonomy" id="2569539"/>
    <lineage>
        <taxon>Bacteria</taxon>
        <taxon>Pseudomonadati</taxon>
        <taxon>Pseudomonadota</taxon>
        <taxon>Gammaproteobacteria</taxon>
        <taxon>Alteromonadales</taxon>
        <taxon>Ferrimonadaceae</taxon>
        <taxon>Ferrimonas</taxon>
    </lineage>
</organism>
<dbReference type="Gene3D" id="3.60.40.10">
    <property type="entry name" value="PPM-type phosphatase domain"/>
    <property type="match status" value="1"/>
</dbReference>
<dbReference type="PANTHER" id="PTHR43289:SF6">
    <property type="entry name" value="SERINE_THREONINE-PROTEIN KINASE NEKL-3"/>
    <property type="match status" value="1"/>
</dbReference>
<evidence type="ECO:0000256" key="5">
    <source>
        <dbReference type="SAM" id="Phobius"/>
    </source>
</evidence>
<dbReference type="CDD" id="cd00143">
    <property type="entry name" value="PP2Cc"/>
    <property type="match status" value="1"/>
</dbReference>
<evidence type="ECO:0000313" key="8">
    <source>
        <dbReference type="EMBL" id="TKB51799.1"/>
    </source>
</evidence>
<proteinExistence type="predicted"/>
<dbReference type="InterPro" id="IPR001932">
    <property type="entry name" value="PPM-type_phosphatase-like_dom"/>
</dbReference>
<evidence type="ECO:0000256" key="1">
    <source>
        <dbReference type="ARBA" id="ARBA00022679"/>
    </source>
</evidence>
<reference evidence="8 9" key="1">
    <citation type="submission" date="2019-04" db="EMBL/GenBank/DDBJ databases">
        <authorList>
            <person name="Hwang J.C."/>
        </authorList>
    </citation>
    <scope>NUCLEOTIDE SEQUENCE [LARGE SCALE GENOMIC DNA]</scope>
    <source>
        <strain evidence="8 9">IMCC35002</strain>
    </source>
</reference>
<feature type="domain" description="Protein kinase" evidence="6">
    <location>
        <begin position="266"/>
        <end position="529"/>
    </location>
</feature>
<evidence type="ECO:0000256" key="4">
    <source>
        <dbReference type="ARBA" id="ARBA00022840"/>
    </source>
</evidence>
<dbReference type="InterPro" id="IPR008271">
    <property type="entry name" value="Ser/Thr_kinase_AS"/>
</dbReference>
<keyword evidence="4" id="KW-0067">ATP-binding</keyword>
<comment type="caution">
    <text evidence="8">The sequence shown here is derived from an EMBL/GenBank/DDBJ whole genome shotgun (WGS) entry which is preliminary data.</text>
</comment>
<dbReference type="SMART" id="SM00332">
    <property type="entry name" value="PP2Cc"/>
    <property type="match status" value="1"/>
</dbReference>
<sequence length="565" mass="62347">MSVNRPQSHGQPTIRWGGHSSAGIKACNQDAFAVAKPSATELANVGRVAALADGLSSASHGGHAAAVSVANFVSDLYSTPASWSSNHRAAKVLAALNDWLCHCGGQEQQWLTTFSALVIKGSQGHLYHVGDSQIARIRDGQYQQLTQAHQQGSALVRALGAESHLRVDTQSVDLQTGDTFILSSDGLHNFVQHQQVIDVIKQSTEPEAAAKALVNLALSQGSDDNLSCLIITIRHCPKHNPQQLQQQWQHRRIPPILIKGQSLDHYKIERCLHASPRSHLYLVTDKQTGSTKVLKAPSPNLEAHPQQLAAMVREAWVGQCLRHPNIMETQAPPAQSAFLYVIGEYIEGQTLSQWLIDHPNPSLSQLRPIIDGILGGLRAMQRQQLVHRDLKPDNVMIDHQGRVKLVDFGSISAGALSEQPDWHQQNQAVGTTDYSAPECQLNGPADVRSDLFSVAVMLYEALCGKLPFASKRPGQRQQFGDWRYQHLRQWQPKAPLWLDALLEAATKPDPATRMNSLSEFRQRLHHPQVDTPSWRTLPLAKRHPVRFWQSISALLLLALIAALLS</sequence>
<dbReference type="Gene3D" id="3.30.200.20">
    <property type="entry name" value="Phosphorylase Kinase, domain 1"/>
    <property type="match status" value="1"/>
</dbReference>
<dbReference type="PROSITE" id="PS00108">
    <property type="entry name" value="PROTEIN_KINASE_ST"/>
    <property type="match status" value="1"/>
</dbReference>
<keyword evidence="5" id="KW-0472">Membrane</keyword>
<dbReference type="PROSITE" id="PS50011">
    <property type="entry name" value="PROTEIN_KINASE_DOM"/>
    <property type="match status" value="1"/>
</dbReference>
<dbReference type="GO" id="GO:0005524">
    <property type="term" value="F:ATP binding"/>
    <property type="evidence" value="ECO:0007669"/>
    <property type="project" value="UniProtKB-KW"/>
</dbReference>
<accession>A0A4U1BNX8</accession>
<dbReference type="PANTHER" id="PTHR43289">
    <property type="entry name" value="MITOGEN-ACTIVATED PROTEIN KINASE KINASE KINASE 20-RELATED"/>
    <property type="match status" value="1"/>
</dbReference>
<dbReference type="CDD" id="cd14014">
    <property type="entry name" value="STKc_PknB_like"/>
    <property type="match status" value="1"/>
</dbReference>
<dbReference type="SMART" id="SM00331">
    <property type="entry name" value="PP2C_SIG"/>
    <property type="match status" value="1"/>
</dbReference>
<evidence type="ECO:0000256" key="2">
    <source>
        <dbReference type="ARBA" id="ARBA00022741"/>
    </source>
</evidence>
<dbReference type="OrthoDB" id="9801841at2"/>
<dbReference type="AlphaFoldDB" id="A0A4U1BNX8"/>
<dbReference type="InterPro" id="IPR036457">
    <property type="entry name" value="PPM-type-like_dom_sf"/>
</dbReference>
<dbReference type="Proteomes" id="UP000305675">
    <property type="component" value="Unassembled WGS sequence"/>
</dbReference>
<evidence type="ECO:0000313" key="9">
    <source>
        <dbReference type="Proteomes" id="UP000305675"/>
    </source>
</evidence>
<dbReference type="EMBL" id="SWCJ01000017">
    <property type="protein sequence ID" value="TKB51799.1"/>
    <property type="molecule type" value="Genomic_DNA"/>
</dbReference>
<evidence type="ECO:0000259" key="7">
    <source>
        <dbReference type="PROSITE" id="PS51746"/>
    </source>
</evidence>
<evidence type="ECO:0000256" key="3">
    <source>
        <dbReference type="ARBA" id="ARBA00022777"/>
    </source>
</evidence>
<keyword evidence="1" id="KW-0808">Transferase</keyword>
<gene>
    <name evidence="8" type="ORF">FCL42_17385</name>
</gene>
<dbReference type="GO" id="GO:0004674">
    <property type="term" value="F:protein serine/threonine kinase activity"/>
    <property type="evidence" value="ECO:0007669"/>
    <property type="project" value="TreeGrafter"/>
</dbReference>
<dbReference type="Pfam" id="PF13672">
    <property type="entry name" value="PP2C_2"/>
    <property type="match status" value="1"/>
</dbReference>
<keyword evidence="3 8" id="KW-0418">Kinase</keyword>
<keyword evidence="9" id="KW-1185">Reference proteome</keyword>
<dbReference type="InterPro" id="IPR011009">
    <property type="entry name" value="Kinase-like_dom_sf"/>
</dbReference>
<dbReference type="SMART" id="SM00220">
    <property type="entry name" value="S_TKc"/>
    <property type="match status" value="1"/>
</dbReference>
<keyword evidence="2" id="KW-0547">Nucleotide-binding</keyword>
<evidence type="ECO:0000259" key="6">
    <source>
        <dbReference type="PROSITE" id="PS50011"/>
    </source>
</evidence>
<dbReference type="InterPro" id="IPR000719">
    <property type="entry name" value="Prot_kinase_dom"/>
</dbReference>
<protein>
    <submittedName>
        <fullName evidence="8">Bifunctional protein-serine/threonine kinase/phosphatase</fullName>
    </submittedName>
</protein>